<evidence type="ECO:0000313" key="4">
    <source>
        <dbReference type="Proteomes" id="UP000001357"/>
    </source>
</evidence>
<dbReference type="Proteomes" id="UP000001357">
    <property type="component" value="Unassembled WGS sequence"/>
</dbReference>
<gene>
    <name evidence="3" type="ORF">MONBRDRAFT_9018</name>
</gene>
<evidence type="ECO:0000256" key="1">
    <source>
        <dbReference type="SAM" id="MobiDB-lite"/>
    </source>
</evidence>
<name>A9V1U4_MONBE</name>
<feature type="chain" id="PRO_5002742568" description="Cadherin domain-containing protein" evidence="2">
    <location>
        <begin position="28"/>
        <end position="1137"/>
    </location>
</feature>
<feature type="region of interest" description="Disordered" evidence="1">
    <location>
        <begin position="1100"/>
        <end position="1137"/>
    </location>
</feature>
<organism evidence="3 4">
    <name type="scientific">Monosiga brevicollis</name>
    <name type="common">Choanoflagellate</name>
    <dbReference type="NCBI Taxonomy" id="81824"/>
    <lineage>
        <taxon>Eukaryota</taxon>
        <taxon>Choanoflagellata</taxon>
        <taxon>Craspedida</taxon>
        <taxon>Salpingoecidae</taxon>
        <taxon>Monosiga</taxon>
    </lineage>
</organism>
<dbReference type="AlphaFoldDB" id="A9V1U4"/>
<feature type="signal peptide" evidence="2">
    <location>
        <begin position="1"/>
        <end position="27"/>
    </location>
</feature>
<protein>
    <recommendedName>
        <fullName evidence="5">Cadherin domain-containing protein</fullName>
    </recommendedName>
</protein>
<keyword evidence="4" id="KW-1185">Reference proteome</keyword>
<feature type="region of interest" description="Disordered" evidence="1">
    <location>
        <begin position="1012"/>
        <end position="1078"/>
    </location>
</feature>
<dbReference type="GeneID" id="5891829"/>
<dbReference type="InParanoid" id="A9V1U4"/>
<dbReference type="EMBL" id="CH991554">
    <property type="protein sequence ID" value="EDQ88504.1"/>
    <property type="molecule type" value="Genomic_DNA"/>
</dbReference>
<sequence>MGKPNASSKLFVVSLLVTCFLTDPGLGLNVCEAERLLAADRTFALSRPYLYNLKILGNAECPVFDLRSPGRQFFLDSNYEVDGFQFNMNRHSLAVWNDPVLDLLDVPEESTMSTMSLSARLNPNASIPAFALNISCSRADHPSFSMQSDCPFTLEDLEPPALEGHHFRPLILAFEWVRPLPPLNARGLFLFADVLAVDEEASSALTCYANLRVQTLSGSQAFTMVQISDNISSNAYFNIDGGGRPVLLHRIRLAFTLPMTRGNISIDVRQLTCRDLSNGSETRSNLQGITIAASTLPSSGFGITQVGAYLQRLDDGHVWARIHAADEGAGVRTCRVNFFYQDHSVNPPSSGPAHEADMHILSPATDNIWGKMMYRSGTWINWTGVHLQSIICYNGNDHPVLVSVRQTWIFNESFVDMAPPVINGAQLPASPVARFGESTLISLDINVTDDTSGIANCTALLLSNDAQCDSPHCSVRPTGHHVSGDIWSLHFKVETQLIGMGMLVQDITCWDLAGNQAVWTEPVSVMFSAVVTPAPSYLTDFHIAEPILTITNNKAAVSVQSGPIVRFDVDDFLPQRIAGTDTNFFREIYTSVVQLDRFPPIIRGVNVSVAVNSNLRITAHWLVDDDVTNQSLDCNMEFQLRDNPSVMLNLTESLEPGELVTRSSYFNASVLPGGEYDLRQIECIDEAGHRAQISGLADSTTRLNISTTIFLDAKAPEIYGAWFESAAVTIESGTVTNILLTVNVTDLSPVSCLAELRNPHDVDSLVQLTDEPTLSRPITRTLAIKISTGRGYYHLRQIICTDAFGLISDVPVSASLMQLTLGFANPYPLANWTGLGQLVNSSSANVTAEFGATSLDPSLLNCTILLEDDLAQIHALEAPVLGSTLHFSLHFPRWSSRQNFTFKEARCRDSFNYTMVATPENSFGLAGLGQVAVQQVDVGDVLAPEVLQVRLHPTELRVAATSAGIIPAVYSVDIAVDLADLSGVENCSVGWQLAPSEHGMARREQTAMDMAHAGHSHGDDELNSGPPGATHYYSHVSSPSAVYQLPGRQKGRLPNSTYSHVEPASSPDRPAGYGRLDGSHTTYATTAINGSVVAPDSGLANDRGYFVLDDPPPPTLPPSRPRRRVHLEPSDTSENSV</sequence>
<keyword evidence="2" id="KW-0732">Signal</keyword>
<dbReference type="KEGG" id="mbr:MONBRDRAFT_9018"/>
<evidence type="ECO:0000256" key="2">
    <source>
        <dbReference type="SAM" id="SignalP"/>
    </source>
</evidence>
<proteinExistence type="predicted"/>
<reference evidence="3 4" key="1">
    <citation type="journal article" date="2008" name="Nature">
        <title>The genome of the choanoflagellate Monosiga brevicollis and the origin of metazoans.</title>
        <authorList>
            <consortium name="JGI Sequencing"/>
            <person name="King N."/>
            <person name="Westbrook M.J."/>
            <person name="Young S.L."/>
            <person name="Kuo A."/>
            <person name="Abedin M."/>
            <person name="Chapman J."/>
            <person name="Fairclough S."/>
            <person name="Hellsten U."/>
            <person name="Isogai Y."/>
            <person name="Letunic I."/>
            <person name="Marr M."/>
            <person name="Pincus D."/>
            <person name="Putnam N."/>
            <person name="Rokas A."/>
            <person name="Wright K.J."/>
            <person name="Zuzow R."/>
            <person name="Dirks W."/>
            <person name="Good M."/>
            <person name="Goodstein D."/>
            <person name="Lemons D."/>
            <person name="Li W."/>
            <person name="Lyons J.B."/>
            <person name="Morris A."/>
            <person name="Nichols S."/>
            <person name="Richter D.J."/>
            <person name="Salamov A."/>
            <person name="Bork P."/>
            <person name="Lim W.A."/>
            <person name="Manning G."/>
            <person name="Miller W.T."/>
            <person name="McGinnis W."/>
            <person name="Shapiro H."/>
            <person name="Tjian R."/>
            <person name="Grigoriev I.V."/>
            <person name="Rokhsar D."/>
        </authorList>
    </citation>
    <scope>NUCLEOTIDE SEQUENCE [LARGE SCALE GENOMIC DNA]</scope>
    <source>
        <strain evidence="4">MX1 / ATCC 50154</strain>
    </source>
</reference>
<evidence type="ECO:0008006" key="5">
    <source>
        <dbReference type="Google" id="ProtNLM"/>
    </source>
</evidence>
<dbReference type="RefSeq" id="XP_001746608.1">
    <property type="nucleotide sequence ID" value="XM_001746556.1"/>
</dbReference>
<feature type="compositionally biased region" description="Pro residues" evidence="1">
    <location>
        <begin position="1110"/>
        <end position="1119"/>
    </location>
</feature>
<accession>A9V1U4</accession>
<evidence type="ECO:0000313" key="3">
    <source>
        <dbReference type="EMBL" id="EDQ88504.1"/>
    </source>
</evidence>